<dbReference type="PROSITE" id="PS50901">
    <property type="entry name" value="FTSK"/>
    <property type="match status" value="1"/>
</dbReference>
<dbReference type="AlphaFoldDB" id="A0A9D0ZWH2"/>
<dbReference type="CDD" id="cd01127">
    <property type="entry name" value="TrwB_TraG_TraD_VirD4"/>
    <property type="match status" value="1"/>
</dbReference>
<dbReference type="Proteomes" id="UP000886886">
    <property type="component" value="Unassembled WGS sequence"/>
</dbReference>
<dbReference type="Gene3D" id="3.40.50.300">
    <property type="entry name" value="P-loop containing nucleotide triphosphate hydrolases"/>
    <property type="match status" value="1"/>
</dbReference>
<feature type="compositionally biased region" description="Basic and acidic residues" evidence="6">
    <location>
        <begin position="77"/>
        <end position="89"/>
    </location>
</feature>
<keyword evidence="4" id="KW-0238">DNA-binding</keyword>
<dbReference type="InterPro" id="IPR036390">
    <property type="entry name" value="WH_DNA-bd_sf"/>
</dbReference>
<dbReference type="InterPro" id="IPR041027">
    <property type="entry name" value="FtsK_alpha"/>
</dbReference>
<dbReference type="SUPFAM" id="SSF52540">
    <property type="entry name" value="P-loop containing nucleoside triphosphate hydrolases"/>
    <property type="match status" value="1"/>
</dbReference>
<dbReference type="InterPro" id="IPR027417">
    <property type="entry name" value="P-loop_NTPase"/>
</dbReference>
<evidence type="ECO:0000313" key="10">
    <source>
        <dbReference type="Proteomes" id="UP000886886"/>
    </source>
</evidence>
<evidence type="ECO:0000256" key="4">
    <source>
        <dbReference type="ARBA" id="ARBA00023125"/>
    </source>
</evidence>
<dbReference type="PANTHER" id="PTHR22683">
    <property type="entry name" value="SPORULATION PROTEIN RELATED"/>
    <property type="match status" value="1"/>
</dbReference>
<keyword evidence="3 5" id="KW-0067">ATP-binding</keyword>
<comment type="caution">
    <text evidence="9">The sequence shown here is derived from an EMBL/GenBank/DDBJ whole genome shotgun (WGS) entry which is preliminary data.</text>
</comment>
<gene>
    <name evidence="9" type="ORF">IAB26_09635</name>
</gene>
<dbReference type="GO" id="GO:0003677">
    <property type="term" value="F:DNA binding"/>
    <property type="evidence" value="ECO:0007669"/>
    <property type="project" value="UniProtKB-KW"/>
</dbReference>
<evidence type="ECO:0000256" key="1">
    <source>
        <dbReference type="ARBA" id="ARBA00006474"/>
    </source>
</evidence>
<evidence type="ECO:0000259" key="8">
    <source>
        <dbReference type="PROSITE" id="PS50901"/>
    </source>
</evidence>
<dbReference type="Gene3D" id="3.30.980.40">
    <property type="match status" value="1"/>
</dbReference>
<dbReference type="Pfam" id="PF17854">
    <property type="entry name" value="FtsK_alpha"/>
    <property type="match status" value="1"/>
</dbReference>
<dbReference type="EMBL" id="DVFT01000142">
    <property type="protein sequence ID" value="HIQ96811.1"/>
    <property type="molecule type" value="Genomic_DNA"/>
</dbReference>
<feature type="region of interest" description="Disordered" evidence="6">
    <location>
        <begin position="77"/>
        <end position="97"/>
    </location>
</feature>
<proteinExistence type="inferred from homology"/>
<dbReference type="SUPFAM" id="SSF46785">
    <property type="entry name" value="Winged helix' DNA-binding domain"/>
    <property type="match status" value="1"/>
</dbReference>
<sequence>MIKLLCPAFGIWGAYVVMAVLILICLVLVTERSLFAGVRNRGKKVYENAREGAQLRKERAAIREERLRLMREESLNRKREEMKAEKESLKMLSRKQKERVKKGSLNDSLDIREIPLQNVHEVIPAVPKEKAVPQKPPKKTDDGEPELKFLDFTIQGMGERREEPENGGIQLPFTDGSLSMEERKKRRRELYTIHEKRPGMFEEQLRRAGEIASGVAMPASADQEPFYEGEGSGEDAYIEEEEVLESLSRPLFSEENFEKVNFVEEPVQESEEFTEEERIDVSEDGRIEAAADTERPLSQKREKNPRSSKEEQQEAKEHVAAEIAETAKIVKPEYVFPPLSLLNKPKGGKSGDSDKELRETAMKLQKTLHDFGVGVRITNVSCGPAVTRYELTPEQGVKVSRIVNLTDDIKLNLAAADIRIEAPIPGKAAVGIEVPNKTNSTVLLRELLESKEFREHPSNLAFAAGKDIGGNVVVTDIAKMPHLLIAGSTGSGKSVCINTIIMSILYKAKPEDVKLIMVDPKVVELSVYNGIPHLLIPVVTDPKKASGALNWAVAEMDARYQKFAEVNVRDLKGYNQKVEMMAGKGVPEEEIPEKMPQIVIIVDELADLMMVAPGEVEEAICRLAQLARAAGIHLIIATQRPSVNVITGLIKANMPSRIAFAVSSGVDSRTIIDMNGAEKLLGKGDMLFYPQGYQKPARVQGAFVSDSEVSKVVEFLHEKNMTGQYSEEIEEKITQTQKSMAEGGGSQTVDDYFVEAGKFIIEKDKASIGMLQRMFKIGFNRAARIMDQLADAGVVGPEEGTKPRKILMSMEQFEEYVSDYV</sequence>
<feature type="region of interest" description="Disordered" evidence="6">
    <location>
        <begin position="265"/>
        <end position="318"/>
    </location>
</feature>
<accession>A0A9D0ZWH2</accession>
<keyword evidence="7" id="KW-0472">Membrane</keyword>
<evidence type="ECO:0000256" key="7">
    <source>
        <dbReference type="SAM" id="Phobius"/>
    </source>
</evidence>
<organism evidence="9 10">
    <name type="scientific">Candidatus Limivivens merdigallinarum</name>
    <dbReference type="NCBI Taxonomy" id="2840859"/>
    <lineage>
        <taxon>Bacteria</taxon>
        <taxon>Bacillati</taxon>
        <taxon>Bacillota</taxon>
        <taxon>Clostridia</taxon>
        <taxon>Lachnospirales</taxon>
        <taxon>Lachnospiraceae</taxon>
        <taxon>Lachnospiraceae incertae sedis</taxon>
        <taxon>Candidatus Limivivens</taxon>
    </lineage>
</organism>
<dbReference type="GO" id="GO:0016020">
    <property type="term" value="C:membrane"/>
    <property type="evidence" value="ECO:0007669"/>
    <property type="project" value="UniProtKB-SubCell"/>
</dbReference>
<dbReference type="InterPro" id="IPR018541">
    <property type="entry name" value="Ftsk_gamma"/>
</dbReference>
<feature type="compositionally biased region" description="Basic and acidic residues" evidence="6">
    <location>
        <begin position="279"/>
        <end position="318"/>
    </location>
</feature>
<dbReference type="InterPro" id="IPR002543">
    <property type="entry name" value="FtsK_dom"/>
</dbReference>
<keyword evidence="7" id="KW-0812">Transmembrane</keyword>
<dbReference type="InterPro" id="IPR036388">
    <property type="entry name" value="WH-like_DNA-bd_sf"/>
</dbReference>
<name>A0A9D0ZWH2_9FIRM</name>
<feature type="compositionally biased region" description="Acidic residues" evidence="6">
    <location>
        <begin position="266"/>
        <end position="278"/>
    </location>
</feature>
<dbReference type="SMART" id="SM00843">
    <property type="entry name" value="Ftsk_gamma"/>
    <property type="match status" value="1"/>
</dbReference>
<keyword evidence="2 5" id="KW-0547">Nucleotide-binding</keyword>
<evidence type="ECO:0000256" key="6">
    <source>
        <dbReference type="SAM" id="MobiDB-lite"/>
    </source>
</evidence>
<dbReference type="InterPro" id="IPR050206">
    <property type="entry name" value="FtsK/SpoIIIE/SftA"/>
</dbReference>
<evidence type="ECO:0000313" key="9">
    <source>
        <dbReference type="EMBL" id="HIQ96811.1"/>
    </source>
</evidence>
<dbReference type="PANTHER" id="PTHR22683:SF41">
    <property type="entry name" value="DNA TRANSLOCASE FTSK"/>
    <property type="match status" value="1"/>
</dbReference>
<feature type="transmembrane region" description="Helical" evidence="7">
    <location>
        <begin position="12"/>
        <end position="30"/>
    </location>
</feature>
<dbReference type="GO" id="GO:0005524">
    <property type="term" value="F:ATP binding"/>
    <property type="evidence" value="ECO:0007669"/>
    <property type="project" value="UniProtKB-UniRule"/>
</dbReference>
<dbReference type="Gene3D" id="1.10.10.10">
    <property type="entry name" value="Winged helix-like DNA-binding domain superfamily/Winged helix DNA-binding domain"/>
    <property type="match status" value="1"/>
</dbReference>
<reference evidence="9" key="1">
    <citation type="submission" date="2020-10" db="EMBL/GenBank/DDBJ databases">
        <authorList>
            <person name="Gilroy R."/>
        </authorList>
    </citation>
    <scope>NUCLEOTIDE SEQUENCE</scope>
    <source>
        <strain evidence="9">ChiSjej3B21-11622</strain>
    </source>
</reference>
<evidence type="ECO:0000256" key="3">
    <source>
        <dbReference type="ARBA" id="ARBA00022840"/>
    </source>
</evidence>
<evidence type="ECO:0000256" key="5">
    <source>
        <dbReference type="PROSITE-ProRule" id="PRU00289"/>
    </source>
</evidence>
<dbReference type="Pfam" id="PF09397">
    <property type="entry name" value="FtsK_gamma"/>
    <property type="match status" value="1"/>
</dbReference>
<comment type="similarity">
    <text evidence="1">Belongs to the FtsK/SpoIIIE/SftA family.</text>
</comment>
<evidence type="ECO:0000256" key="2">
    <source>
        <dbReference type="ARBA" id="ARBA00022741"/>
    </source>
</evidence>
<keyword evidence="7" id="KW-1133">Transmembrane helix</keyword>
<protein>
    <submittedName>
        <fullName evidence="9">DNA translocase FtsK</fullName>
    </submittedName>
</protein>
<dbReference type="Pfam" id="PF01580">
    <property type="entry name" value="FtsK_SpoIIIE"/>
    <property type="match status" value="1"/>
</dbReference>
<reference evidence="9" key="2">
    <citation type="journal article" date="2021" name="PeerJ">
        <title>Extensive microbial diversity within the chicken gut microbiome revealed by metagenomics and culture.</title>
        <authorList>
            <person name="Gilroy R."/>
            <person name="Ravi A."/>
            <person name="Getino M."/>
            <person name="Pursley I."/>
            <person name="Horton D.L."/>
            <person name="Alikhan N.F."/>
            <person name="Baker D."/>
            <person name="Gharbi K."/>
            <person name="Hall N."/>
            <person name="Watson M."/>
            <person name="Adriaenssens E.M."/>
            <person name="Foster-Nyarko E."/>
            <person name="Jarju S."/>
            <person name="Secka A."/>
            <person name="Antonio M."/>
            <person name="Oren A."/>
            <person name="Chaudhuri R.R."/>
            <person name="La Ragione R."/>
            <person name="Hildebrand F."/>
            <person name="Pallen M.J."/>
        </authorList>
    </citation>
    <scope>NUCLEOTIDE SEQUENCE</scope>
    <source>
        <strain evidence="9">ChiSjej3B21-11622</strain>
    </source>
</reference>
<feature type="domain" description="FtsK" evidence="8">
    <location>
        <begin position="469"/>
        <end position="669"/>
    </location>
</feature>
<feature type="binding site" evidence="5">
    <location>
        <begin position="487"/>
        <end position="494"/>
    </location>
    <ligand>
        <name>ATP</name>
        <dbReference type="ChEBI" id="CHEBI:30616"/>
    </ligand>
</feature>